<evidence type="ECO:0000256" key="5">
    <source>
        <dbReference type="ARBA" id="ARBA00022833"/>
    </source>
</evidence>
<keyword evidence="2" id="KW-0645">Protease</keyword>
<dbReference type="Pfam" id="PF01546">
    <property type="entry name" value="Peptidase_M20"/>
    <property type="match status" value="1"/>
</dbReference>
<keyword evidence="4" id="KW-0378">Hydrolase</keyword>
<dbReference type="EMBL" id="CP001854">
    <property type="protein sequence ID" value="ADB51506.1"/>
    <property type="molecule type" value="Genomic_DNA"/>
</dbReference>
<dbReference type="OrthoDB" id="9783294at2"/>
<accession>D3FCZ4</accession>
<reference evidence="8 9" key="1">
    <citation type="journal article" date="2010" name="Stand. Genomic Sci.">
        <title>Complete genome sequence of Conexibacter woesei type strain (ID131577).</title>
        <authorList>
            <person name="Pukall R."/>
            <person name="Lapidus A."/>
            <person name="Glavina Del Rio T."/>
            <person name="Copeland A."/>
            <person name="Tice H."/>
            <person name="Cheng J.-F."/>
            <person name="Lucas S."/>
            <person name="Chen F."/>
            <person name="Nolan M."/>
            <person name="Bruce D."/>
            <person name="Goodwin L."/>
            <person name="Pitluck S."/>
            <person name="Mavromatis K."/>
            <person name="Ivanova N."/>
            <person name="Ovchinnikova G."/>
            <person name="Pati A."/>
            <person name="Chen A."/>
            <person name="Palaniappan K."/>
            <person name="Land M."/>
            <person name="Hauser L."/>
            <person name="Chang Y.-J."/>
            <person name="Jeffries C.D."/>
            <person name="Chain P."/>
            <person name="Meincke L."/>
            <person name="Sims D."/>
            <person name="Brettin T."/>
            <person name="Detter J.C."/>
            <person name="Rohde M."/>
            <person name="Goeker M."/>
            <person name="Bristow J."/>
            <person name="Eisen J.A."/>
            <person name="Markowitz V."/>
            <person name="Kyrpides N.C."/>
            <person name="Klenk H.-P."/>
            <person name="Hugenholtz P."/>
        </authorList>
    </citation>
    <scope>NUCLEOTIDE SEQUENCE [LARGE SCALE GENOMIC DNA]</scope>
    <source>
        <strain evidence="9">DSM 14684 / CIP 108061 / JCM 11494 / NBRC 100937 / ID131577</strain>
    </source>
</reference>
<dbReference type="HOGENOM" id="CLU_021802_6_0_11"/>
<evidence type="ECO:0000256" key="6">
    <source>
        <dbReference type="ARBA" id="ARBA00023049"/>
    </source>
</evidence>
<dbReference type="Proteomes" id="UP000008229">
    <property type="component" value="Chromosome"/>
</dbReference>
<evidence type="ECO:0000256" key="4">
    <source>
        <dbReference type="ARBA" id="ARBA00022801"/>
    </source>
</evidence>
<dbReference type="Pfam" id="PF07687">
    <property type="entry name" value="M20_dimer"/>
    <property type="match status" value="1"/>
</dbReference>
<keyword evidence="9" id="KW-1185">Reference proteome</keyword>
<dbReference type="PANTHER" id="PTHR42994">
    <property type="entry name" value="PEPTIDASE T"/>
    <property type="match status" value="1"/>
</dbReference>
<evidence type="ECO:0000256" key="1">
    <source>
        <dbReference type="ARBA" id="ARBA00001947"/>
    </source>
</evidence>
<dbReference type="GO" id="GO:0046872">
    <property type="term" value="F:metal ion binding"/>
    <property type="evidence" value="ECO:0007669"/>
    <property type="project" value="UniProtKB-KW"/>
</dbReference>
<evidence type="ECO:0000313" key="8">
    <source>
        <dbReference type="EMBL" id="ADB51506.1"/>
    </source>
</evidence>
<proteinExistence type="predicted"/>
<reference evidence="9" key="2">
    <citation type="submission" date="2010-01" db="EMBL/GenBank/DDBJ databases">
        <title>The complete genome of Conexibacter woesei DSM 14684.</title>
        <authorList>
            <consortium name="US DOE Joint Genome Institute (JGI-PGF)"/>
            <person name="Lucas S."/>
            <person name="Copeland A."/>
            <person name="Lapidus A."/>
            <person name="Glavina del Rio T."/>
            <person name="Dalin E."/>
            <person name="Tice H."/>
            <person name="Bruce D."/>
            <person name="Goodwin L."/>
            <person name="Pitluck S."/>
            <person name="Kyrpides N."/>
            <person name="Mavromatis K."/>
            <person name="Ivanova N."/>
            <person name="Mikhailova N."/>
            <person name="Chertkov O."/>
            <person name="Brettin T."/>
            <person name="Detter J.C."/>
            <person name="Han C."/>
            <person name="Larimer F."/>
            <person name="Land M."/>
            <person name="Hauser L."/>
            <person name="Markowitz V."/>
            <person name="Cheng J.-F."/>
            <person name="Hugenholtz P."/>
            <person name="Woyke T."/>
            <person name="Wu D."/>
            <person name="Pukall R."/>
            <person name="Steenblock K."/>
            <person name="Schneider S."/>
            <person name="Klenk H.-P."/>
            <person name="Eisen J.A."/>
        </authorList>
    </citation>
    <scope>NUCLEOTIDE SEQUENCE [LARGE SCALE GENOMIC DNA]</scope>
    <source>
        <strain evidence="9">DSM 14684 / CIP 108061 / JCM 11494 / NBRC 100937 / ID131577</strain>
    </source>
</reference>
<dbReference type="PROSITE" id="PS00758">
    <property type="entry name" value="ARGE_DAPE_CPG2_1"/>
    <property type="match status" value="1"/>
</dbReference>
<keyword evidence="3" id="KW-0479">Metal-binding</keyword>
<dbReference type="RefSeq" id="WP_012934557.1">
    <property type="nucleotide sequence ID" value="NC_013739.1"/>
</dbReference>
<dbReference type="KEGG" id="cwo:Cwoe_3087"/>
<evidence type="ECO:0000259" key="7">
    <source>
        <dbReference type="Pfam" id="PF07687"/>
    </source>
</evidence>
<dbReference type="GO" id="GO:0006508">
    <property type="term" value="P:proteolysis"/>
    <property type="evidence" value="ECO:0007669"/>
    <property type="project" value="UniProtKB-KW"/>
</dbReference>
<dbReference type="InterPro" id="IPR002933">
    <property type="entry name" value="Peptidase_M20"/>
</dbReference>
<dbReference type="SUPFAM" id="SSF55031">
    <property type="entry name" value="Bacterial exopeptidase dimerisation domain"/>
    <property type="match status" value="1"/>
</dbReference>
<dbReference type="SUPFAM" id="SSF53187">
    <property type="entry name" value="Zn-dependent exopeptidases"/>
    <property type="match status" value="1"/>
</dbReference>
<name>D3FCZ4_CONWI</name>
<dbReference type="STRING" id="469383.Cwoe_3087"/>
<dbReference type="GO" id="GO:0008237">
    <property type="term" value="F:metallopeptidase activity"/>
    <property type="evidence" value="ECO:0007669"/>
    <property type="project" value="UniProtKB-KW"/>
</dbReference>
<dbReference type="eggNOG" id="COG2195">
    <property type="taxonomic scope" value="Bacteria"/>
</dbReference>
<keyword evidence="5" id="KW-0862">Zinc</keyword>
<feature type="domain" description="Peptidase M20 dimerisation" evidence="7">
    <location>
        <begin position="197"/>
        <end position="283"/>
    </location>
</feature>
<sequence>MRPRVQAEESERVRLGELFAELCAIESPFGHERACADRVAAELRGLGLTVEEDGAGALLGATAGNLLARVPSRAEIAGAPEAPSVLLCAHLDTVPLTDRVEPVLVDEGWENAHAAILGADNKAAVAVMLAVARRLVAAPAEIAVELLFTVCEENALAGAKVFDVSRLRSAFGYVFDHATPIGEVIVASPTYHRIVADFRGVEAHAGIKPEEGRSAILAAARAVSAMPLGRLDDETTANVGLVSGGSGVNVVPGACRIEAEARSLDETKVEAVVAEIVDHLHDGANAAECDVDVTVECLFRGYRLKPSAAHVAAAESALHACGYVPKRIASGGGSDANAFIAAGFPCVNLANGTERAHQPDERVSVVALEGMLDVALTLVAESAEVLC</sequence>
<dbReference type="InterPro" id="IPR011650">
    <property type="entry name" value="Peptidase_M20_dimer"/>
</dbReference>
<keyword evidence="6" id="KW-0482">Metalloprotease</keyword>
<organism evidence="8 9">
    <name type="scientific">Conexibacter woesei (strain DSM 14684 / CCUG 47730 / CIP 108061 / JCM 11494 / NBRC 100937 / ID131577)</name>
    <dbReference type="NCBI Taxonomy" id="469383"/>
    <lineage>
        <taxon>Bacteria</taxon>
        <taxon>Bacillati</taxon>
        <taxon>Actinomycetota</taxon>
        <taxon>Thermoleophilia</taxon>
        <taxon>Solirubrobacterales</taxon>
        <taxon>Conexibacteraceae</taxon>
        <taxon>Conexibacter</taxon>
    </lineage>
</organism>
<dbReference type="Gene3D" id="3.40.630.10">
    <property type="entry name" value="Zn peptidases"/>
    <property type="match status" value="1"/>
</dbReference>
<comment type="cofactor">
    <cofactor evidence="1">
        <name>Zn(2+)</name>
        <dbReference type="ChEBI" id="CHEBI:29105"/>
    </cofactor>
</comment>
<dbReference type="PANTHER" id="PTHR42994:SF2">
    <property type="entry name" value="PEPTIDASE"/>
    <property type="match status" value="1"/>
</dbReference>
<dbReference type="InterPro" id="IPR036264">
    <property type="entry name" value="Bact_exopeptidase_dim_dom"/>
</dbReference>
<dbReference type="Gene3D" id="3.30.70.360">
    <property type="match status" value="1"/>
</dbReference>
<evidence type="ECO:0000313" key="9">
    <source>
        <dbReference type="Proteomes" id="UP000008229"/>
    </source>
</evidence>
<dbReference type="InterPro" id="IPR001261">
    <property type="entry name" value="ArgE/DapE_CS"/>
</dbReference>
<evidence type="ECO:0000256" key="2">
    <source>
        <dbReference type="ARBA" id="ARBA00022670"/>
    </source>
</evidence>
<evidence type="ECO:0000256" key="3">
    <source>
        <dbReference type="ARBA" id="ARBA00022723"/>
    </source>
</evidence>
<protein>
    <submittedName>
        <fullName evidence="8">Peptidase dimerization domain protein</fullName>
    </submittedName>
</protein>
<gene>
    <name evidence="8" type="ordered locus">Cwoe_3087</name>
</gene>
<dbReference type="AlphaFoldDB" id="D3FCZ4"/>